<dbReference type="AlphaFoldDB" id="A0A0E9RNB0"/>
<feature type="transmembrane region" description="Helical" evidence="1">
    <location>
        <begin position="6"/>
        <end position="24"/>
    </location>
</feature>
<reference evidence="2" key="2">
    <citation type="journal article" date="2015" name="Fish Shellfish Immunol.">
        <title>Early steps in the European eel (Anguilla anguilla)-Vibrio vulnificus interaction in the gills: Role of the RtxA13 toxin.</title>
        <authorList>
            <person name="Callol A."/>
            <person name="Pajuelo D."/>
            <person name="Ebbesson L."/>
            <person name="Teles M."/>
            <person name="MacKenzie S."/>
            <person name="Amaro C."/>
        </authorList>
    </citation>
    <scope>NUCLEOTIDE SEQUENCE</scope>
</reference>
<proteinExistence type="predicted"/>
<sequence length="40" mass="4633">MCVHSMLELAIAFIIVFYIDNITYRKCHNQCALKGISMKL</sequence>
<keyword evidence="1" id="KW-0812">Transmembrane</keyword>
<evidence type="ECO:0000256" key="1">
    <source>
        <dbReference type="SAM" id="Phobius"/>
    </source>
</evidence>
<keyword evidence="1" id="KW-0472">Membrane</keyword>
<protein>
    <submittedName>
        <fullName evidence="2">Uncharacterized protein</fullName>
    </submittedName>
</protein>
<dbReference type="EMBL" id="GBXM01077921">
    <property type="protein sequence ID" value="JAH30656.1"/>
    <property type="molecule type" value="Transcribed_RNA"/>
</dbReference>
<accession>A0A0E9RNB0</accession>
<keyword evidence="1" id="KW-1133">Transmembrane helix</keyword>
<name>A0A0E9RNB0_ANGAN</name>
<organism evidence="2">
    <name type="scientific">Anguilla anguilla</name>
    <name type="common">European freshwater eel</name>
    <name type="synonym">Muraena anguilla</name>
    <dbReference type="NCBI Taxonomy" id="7936"/>
    <lineage>
        <taxon>Eukaryota</taxon>
        <taxon>Metazoa</taxon>
        <taxon>Chordata</taxon>
        <taxon>Craniata</taxon>
        <taxon>Vertebrata</taxon>
        <taxon>Euteleostomi</taxon>
        <taxon>Actinopterygii</taxon>
        <taxon>Neopterygii</taxon>
        <taxon>Teleostei</taxon>
        <taxon>Anguilliformes</taxon>
        <taxon>Anguillidae</taxon>
        <taxon>Anguilla</taxon>
    </lineage>
</organism>
<reference evidence="2" key="1">
    <citation type="submission" date="2014-11" db="EMBL/GenBank/DDBJ databases">
        <authorList>
            <person name="Amaro Gonzalez C."/>
        </authorList>
    </citation>
    <scope>NUCLEOTIDE SEQUENCE</scope>
</reference>
<evidence type="ECO:0000313" key="2">
    <source>
        <dbReference type="EMBL" id="JAH30656.1"/>
    </source>
</evidence>